<keyword evidence="5 10" id="KW-0735">Signal-anchor</keyword>
<dbReference type="FunFam" id="3.40.50.150:FF:000076">
    <property type="entry name" value="probable methyltransferase PMT21"/>
    <property type="match status" value="1"/>
</dbReference>
<evidence type="ECO:0000313" key="11">
    <source>
        <dbReference type="EMBL" id="CAN62352.1"/>
    </source>
</evidence>
<dbReference type="InterPro" id="IPR004159">
    <property type="entry name" value="Put_SAM_MeTrfase"/>
</dbReference>
<organism evidence="11">
    <name type="scientific">Vitis vinifera</name>
    <name type="common">Grape</name>
    <dbReference type="NCBI Taxonomy" id="29760"/>
    <lineage>
        <taxon>Eukaryota</taxon>
        <taxon>Viridiplantae</taxon>
        <taxon>Streptophyta</taxon>
        <taxon>Embryophyta</taxon>
        <taxon>Tracheophyta</taxon>
        <taxon>Spermatophyta</taxon>
        <taxon>Magnoliopsida</taxon>
        <taxon>eudicotyledons</taxon>
        <taxon>Gunneridae</taxon>
        <taxon>Pentapetalae</taxon>
        <taxon>rosids</taxon>
        <taxon>Vitales</taxon>
        <taxon>Vitaceae</taxon>
        <taxon>Viteae</taxon>
        <taxon>Vitis</taxon>
    </lineage>
</organism>
<dbReference type="InterPro" id="IPR029063">
    <property type="entry name" value="SAM-dependent_MTases_sf"/>
</dbReference>
<name>A5ADP8_VITVI</name>
<comment type="similarity">
    <text evidence="1 10">Belongs to the methyltransferase superfamily.</text>
</comment>
<comment type="subcellular location">
    <subcellularLocation>
        <location evidence="9">Endomembrane system</location>
        <topology evidence="9">Single-pass type II membrane protein</topology>
    </subcellularLocation>
    <subcellularLocation>
        <location evidence="10">Membrane</location>
        <topology evidence="10">Single-pass type II membrane protein</topology>
    </subcellularLocation>
</comment>
<accession>A5ADP8</accession>
<keyword evidence="4" id="KW-0812">Transmembrane</keyword>
<reference evidence="11" key="1">
    <citation type="journal article" date="2007" name="PLoS ONE">
        <title>The first genome sequence of an elite grapevine cultivar (Pinot noir Vitis vinifera L.): coping with a highly heterozygous genome.</title>
        <authorList>
            <person name="Velasco R."/>
            <person name="Zharkikh A."/>
            <person name="Troggio M."/>
            <person name="Cartwright D.A."/>
            <person name="Cestaro A."/>
            <person name="Pruss D."/>
            <person name="Pindo M."/>
            <person name="FitzGerald L.M."/>
            <person name="Vezzulli S."/>
            <person name="Reid J."/>
            <person name="Malacarne G."/>
            <person name="Iliev D."/>
            <person name="Coppola G."/>
            <person name="Wardell B."/>
            <person name="Micheletti D."/>
            <person name="Macalma T."/>
            <person name="Facci M."/>
            <person name="Mitchell J.T."/>
            <person name="Perazzolli M."/>
            <person name="Eldredge G."/>
            <person name="Gatto P."/>
            <person name="Oyzerski R."/>
            <person name="Moretto M."/>
            <person name="Gutin N."/>
            <person name="Stefanini M."/>
            <person name="Chen Y."/>
            <person name="Segala C."/>
            <person name="Davenport C."/>
            <person name="Dematte L."/>
            <person name="Mraz A."/>
            <person name="Battilana J."/>
            <person name="Stormo K."/>
            <person name="Costa F."/>
            <person name="Tao Q."/>
            <person name="Si-Ammour A."/>
            <person name="Harkins T."/>
            <person name="Lackey A."/>
            <person name="Perbost C."/>
            <person name="Taillon B."/>
            <person name="Stella A."/>
            <person name="Solovyev V."/>
            <person name="Fawcett J.A."/>
            <person name="Sterck L."/>
            <person name="Vandepoele K."/>
            <person name="Grando S.M."/>
            <person name="Toppo S."/>
            <person name="Moser C."/>
            <person name="Lanchbury J."/>
            <person name="Bogden R."/>
            <person name="Skolnick M."/>
            <person name="Sgaramella V."/>
            <person name="Bhatnagar S.K."/>
            <person name="Fontana P."/>
            <person name="Gutin A."/>
            <person name="Van de Peer Y."/>
            <person name="Salamini F."/>
            <person name="Viola R."/>
        </authorList>
    </citation>
    <scope>NUCLEOTIDE SEQUENCE</scope>
</reference>
<proteinExistence type="inferred from homology"/>
<keyword evidence="6" id="KW-1133">Transmembrane helix</keyword>
<dbReference type="EC" id="2.1.1.-" evidence="10"/>
<dbReference type="GO" id="GO:0012505">
    <property type="term" value="C:endomembrane system"/>
    <property type="evidence" value="ECO:0007669"/>
    <property type="project" value="UniProtKB-SubCell"/>
</dbReference>
<protein>
    <recommendedName>
        <fullName evidence="10">Methyltransferase</fullName>
        <ecNumber evidence="10">2.1.1.-</ecNumber>
    </recommendedName>
</protein>
<dbReference type="PANTHER" id="PTHR10108">
    <property type="entry name" value="SAM-DEPENDENT METHYLTRANSFERASE"/>
    <property type="match status" value="1"/>
</dbReference>
<dbReference type="SUPFAM" id="SSF53335">
    <property type="entry name" value="S-adenosyl-L-methionine-dependent methyltransferases"/>
    <property type="match status" value="2"/>
</dbReference>
<evidence type="ECO:0000256" key="8">
    <source>
        <dbReference type="ARBA" id="ARBA00023180"/>
    </source>
</evidence>
<keyword evidence="7" id="KW-0472">Membrane</keyword>
<evidence type="ECO:0000256" key="5">
    <source>
        <dbReference type="ARBA" id="ARBA00022968"/>
    </source>
</evidence>
<dbReference type="GO" id="GO:0008168">
    <property type="term" value="F:methyltransferase activity"/>
    <property type="evidence" value="ECO:0007669"/>
    <property type="project" value="UniProtKB-UniRule"/>
</dbReference>
<keyword evidence="2 10" id="KW-0489">Methyltransferase</keyword>
<dbReference type="ExpressionAtlas" id="A5ADP8">
    <property type="expression patterns" value="baseline and differential"/>
</dbReference>
<evidence type="ECO:0000256" key="1">
    <source>
        <dbReference type="ARBA" id="ARBA00008361"/>
    </source>
</evidence>
<dbReference type="Pfam" id="PF03141">
    <property type="entry name" value="Methyltransf_29"/>
    <property type="match status" value="1"/>
</dbReference>
<evidence type="ECO:0000256" key="4">
    <source>
        <dbReference type="ARBA" id="ARBA00022692"/>
    </source>
</evidence>
<dbReference type="PANTHER" id="PTHR10108:SF968">
    <property type="entry name" value="METHYLTRANSFERASE PMT19-RELATED"/>
    <property type="match status" value="1"/>
</dbReference>
<keyword evidence="8 10" id="KW-0325">Glycoprotein</keyword>
<dbReference type="Gene3D" id="3.40.50.150">
    <property type="entry name" value="Vaccinia Virus protein VP39"/>
    <property type="match status" value="2"/>
</dbReference>
<evidence type="ECO:0000256" key="6">
    <source>
        <dbReference type="ARBA" id="ARBA00022989"/>
    </source>
</evidence>
<dbReference type="GO" id="GO:0016020">
    <property type="term" value="C:membrane"/>
    <property type="evidence" value="ECO:0007669"/>
    <property type="project" value="UniProtKB-SubCell"/>
</dbReference>
<evidence type="ECO:0000256" key="2">
    <source>
        <dbReference type="ARBA" id="ARBA00022603"/>
    </source>
</evidence>
<sequence>MNLITIIIKKKQKKKKTKKKTKKKEDNREVAYRSEEGGCRDDCGLRVAAFTLSHSLALFGGSFQIPLSYISSPLKTTSFCTMPHHQAQIFTVKVETKGGKRATGEKSSRLHASIGHCHFAVSKAHPEFDRKMATQQHPPPTPNLLKRPLIKVFFVAIVFCACYFLGSYSNPSSTLSTIQAHPQHCFPSNASTPKHPSPSLVLDFEAHHILPLPQESSQSGGFFELCPANFTHYCPCQDPSRAKEFDVTKFFHRERHCPGSHQALRCLVPRPKGYRRPFPWPKSRDYAWFNNVPFPKLSVYKKSQNWVRVEGDRLVFPGGGTSFPKGVKDYVDEIRRVVPLKSGNIRTALDVGCGVASFGASLMDYNILTMSIAPMDIHEAQVQFALERGLPAMLGILSTYRLPYPSRSFDMAHCSRCLVPWTAYDGVYLMEIDRVLRPGGYWVVSGPPISWKSSYKGWERKAQDLEKEQISLEDLARRLCWKKIAERGPIAVWRKPTNHIHCIQKLKAWKSPHFCAETDPDAGWYKEMDPCITPLPKVTDIRSISGGALERWPKMLNTAPPRIRNGVTRGATVNTFNKDNQIWIKRVSYYGSVLKSLGAGLGGFAAAISKQQVWVMNVVPFDAQNNTLGIVYERGLIGTYMNWCEAFSTYPRTYDLIHAHGVFSMYMGKCDILDILFEMYRILRPEGAAIIRDHIDIIVKVKGITDRMRWKSKILHSEYGPFHPEKILFVDNSEV</sequence>
<evidence type="ECO:0000256" key="7">
    <source>
        <dbReference type="ARBA" id="ARBA00023136"/>
    </source>
</evidence>
<gene>
    <name evidence="11" type="ORF">VITISV_003284</name>
</gene>
<keyword evidence="3 10" id="KW-0808">Transferase</keyword>
<evidence type="ECO:0000256" key="10">
    <source>
        <dbReference type="RuleBase" id="RU366043"/>
    </source>
</evidence>
<dbReference type="GO" id="GO:0032259">
    <property type="term" value="P:methylation"/>
    <property type="evidence" value="ECO:0007669"/>
    <property type="project" value="UniProtKB-KW"/>
</dbReference>
<evidence type="ECO:0000256" key="3">
    <source>
        <dbReference type="ARBA" id="ARBA00022679"/>
    </source>
</evidence>
<evidence type="ECO:0000256" key="9">
    <source>
        <dbReference type="ARBA" id="ARBA00060399"/>
    </source>
</evidence>
<dbReference type="EMBL" id="AM423942">
    <property type="protein sequence ID" value="CAN62352.1"/>
    <property type="molecule type" value="Genomic_DNA"/>
</dbReference>
<dbReference type="AlphaFoldDB" id="A5ADP8"/>